<keyword evidence="12" id="KW-1185">Reference proteome</keyword>
<evidence type="ECO:0000256" key="5">
    <source>
        <dbReference type="ARBA" id="ARBA00023274"/>
    </source>
</evidence>
<evidence type="ECO:0000256" key="10">
    <source>
        <dbReference type="SAM" id="MobiDB-lite"/>
    </source>
</evidence>
<dbReference type="AlphaFoldDB" id="A0A0K1PBR0"/>
<dbReference type="STRING" id="1391653.AKJ08_0946"/>
<dbReference type="InterPro" id="IPR000597">
    <property type="entry name" value="Ribosomal_uL3"/>
</dbReference>
<dbReference type="HAMAP" id="MF_01325_B">
    <property type="entry name" value="Ribosomal_uL3_B"/>
    <property type="match status" value="1"/>
</dbReference>
<evidence type="ECO:0000256" key="3">
    <source>
        <dbReference type="ARBA" id="ARBA00022884"/>
    </source>
</evidence>
<evidence type="ECO:0000256" key="7">
    <source>
        <dbReference type="HAMAP-Rule" id="MF_01325"/>
    </source>
</evidence>
<comment type="function">
    <text evidence="7 9">One of the primary rRNA binding proteins, it binds directly near the 3'-end of the 23S rRNA, where it nucleates assembly of the 50S subunit.</text>
</comment>
<dbReference type="GO" id="GO:0006412">
    <property type="term" value="P:translation"/>
    <property type="evidence" value="ECO:0007669"/>
    <property type="project" value="UniProtKB-UniRule"/>
</dbReference>
<gene>
    <name evidence="7" type="primary">rplC</name>
    <name evidence="11" type="ORF">AKJ08_0946</name>
</gene>
<dbReference type="FunFam" id="2.40.30.10:FF:000004">
    <property type="entry name" value="50S ribosomal protein L3"/>
    <property type="match status" value="1"/>
</dbReference>
<name>A0A0K1PBR0_9BACT</name>
<dbReference type="EMBL" id="CP012332">
    <property type="protein sequence ID" value="AKU90559.1"/>
    <property type="molecule type" value="Genomic_DNA"/>
</dbReference>
<keyword evidence="3 7" id="KW-0694">RNA-binding</keyword>
<dbReference type="RefSeq" id="WP_050724994.1">
    <property type="nucleotide sequence ID" value="NZ_CP012332.1"/>
</dbReference>
<evidence type="ECO:0000256" key="2">
    <source>
        <dbReference type="ARBA" id="ARBA00022730"/>
    </source>
</evidence>
<keyword evidence="5 7" id="KW-0687">Ribonucleoprotein</keyword>
<dbReference type="GO" id="GO:0022625">
    <property type="term" value="C:cytosolic large ribosomal subunit"/>
    <property type="evidence" value="ECO:0007669"/>
    <property type="project" value="TreeGrafter"/>
</dbReference>
<dbReference type="InterPro" id="IPR009000">
    <property type="entry name" value="Transl_B-barrel_sf"/>
</dbReference>
<dbReference type="InterPro" id="IPR019927">
    <property type="entry name" value="Ribosomal_uL3_bac/org-type"/>
</dbReference>
<dbReference type="SUPFAM" id="SSF50447">
    <property type="entry name" value="Translation proteins"/>
    <property type="match status" value="1"/>
</dbReference>
<comment type="subunit">
    <text evidence="7 9">Part of the 50S ribosomal subunit. Forms a cluster with proteins L14 and L19.</text>
</comment>
<dbReference type="NCBIfam" id="TIGR03625">
    <property type="entry name" value="L3_bact"/>
    <property type="match status" value="1"/>
</dbReference>
<evidence type="ECO:0000256" key="6">
    <source>
        <dbReference type="ARBA" id="ARBA00035243"/>
    </source>
</evidence>
<dbReference type="Proteomes" id="UP000055590">
    <property type="component" value="Chromosome"/>
</dbReference>
<proteinExistence type="inferred from homology"/>
<evidence type="ECO:0000256" key="1">
    <source>
        <dbReference type="ARBA" id="ARBA00006540"/>
    </source>
</evidence>
<dbReference type="GO" id="GO:0003735">
    <property type="term" value="F:structural constituent of ribosome"/>
    <property type="evidence" value="ECO:0007669"/>
    <property type="project" value="UniProtKB-UniRule"/>
</dbReference>
<dbReference type="GO" id="GO:0019843">
    <property type="term" value="F:rRNA binding"/>
    <property type="evidence" value="ECO:0007669"/>
    <property type="project" value="UniProtKB-UniRule"/>
</dbReference>
<feature type="region of interest" description="Disordered" evidence="10">
    <location>
        <begin position="221"/>
        <end position="241"/>
    </location>
</feature>
<dbReference type="PROSITE" id="PS00474">
    <property type="entry name" value="RIBOSOMAL_L3"/>
    <property type="match status" value="1"/>
</dbReference>
<protein>
    <recommendedName>
        <fullName evidence="6 7">Large ribosomal subunit protein uL3</fullName>
    </recommendedName>
</protein>
<dbReference type="PANTHER" id="PTHR11229">
    <property type="entry name" value="50S RIBOSOMAL PROTEIN L3"/>
    <property type="match status" value="1"/>
</dbReference>
<accession>A0A0K1PBR0</accession>
<dbReference type="InterPro" id="IPR019926">
    <property type="entry name" value="Ribosomal_uL3_CS"/>
</dbReference>
<dbReference type="PATRIC" id="fig|1391653.3.peg.969"/>
<dbReference type="PANTHER" id="PTHR11229:SF16">
    <property type="entry name" value="LARGE RIBOSOMAL SUBUNIT PROTEIN UL3C"/>
    <property type="match status" value="1"/>
</dbReference>
<dbReference type="KEGG" id="vin:AKJ08_0946"/>
<evidence type="ECO:0000256" key="8">
    <source>
        <dbReference type="RuleBase" id="RU003905"/>
    </source>
</evidence>
<evidence type="ECO:0000256" key="9">
    <source>
        <dbReference type="RuleBase" id="RU003906"/>
    </source>
</evidence>
<keyword evidence="4 7" id="KW-0689">Ribosomal protein</keyword>
<organism evidence="11 12">
    <name type="scientific">Vulgatibacter incomptus</name>
    <dbReference type="NCBI Taxonomy" id="1391653"/>
    <lineage>
        <taxon>Bacteria</taxon>
        <taxon>Pseudomonadati</taxon>
        <taxon>Myxococcota</taxon>
        <taxon>Myxococcia</taxon>
        <taxon>Myxococcales</taxon>
        <taxon>Cystobacterineae</taxon>
        <taxon>Vulgatibacteraceae</taxon>
        <taxon>Vulgatibacter</taxon>
    </lineage>
</organism>
<evidence type="ECO:0000313" key="11">
    <source>
        <dbReference type="EMBL" id="AKU90559.1"/>
    </source>
</evidence>
<dbReference type="OrthoDB" id="9806135at2"/>
<evidence type="ECO:0000256" key="4">
    <source>
        <dbReference type="ARBA" id="ARBA00022980"/>
    </source>
</evidence>
<dbReference type="Gene3D" id="2.40.30.10">
    <property type="entry name" value="Translation factors"/>
    <property type="match status" value="1"/>
</dbReference>
<evidence type="ECO:0000313" key="12">
    <source>
        <dbReference type="Proteomes" id="UP000055590"/>
    </source>
</evidence>
<keyword evidence="2 7" id="KW-0699">rRNA-binding</keyword>
<reference evidence="11 12" key="1">
    <citation type="submission" date="2015-08" db="EMBL/GenBank/DDBJ databases">
        <authorList>
            <person name="Babu N.S."/>
            <person name="Beckwith C.J."/>
            <person name="Beseler K.G."/>
            <person name="Brison A."/>
            <person name="Carone J.V."/>
            <person name="Caskin T.P."/>
            <person name="Diamond M."/>
            <person name="Durham M.E."/>
            <person name="Foxe J.M."/>
            <person name="Go M."/>
            <person name="Henderson B.A."/>
            <person name="Jones I.B."/>
            <person name="McGettigan J.A."/>
            <person name="Micheletti S.J."/>
            <person name="Nasrallah M.E."/>
            <person name="Ortiz D."/>
            <person name="Piller C.R."/>
            <person name="Privatt S.R."/>
            <person name="Schneider S.L."/>
            <person name="Sharp S."/>
            <person name="Smith T.C."/>
            <person name="Stanton J.D."/>
            <person name="Ullery H.E."/>
            <person name="Wilson R.J."/>
            <person name="Serrano M.G."/>
            <person name="Buck G."/>
            <person name="Lee V."/>
            <person name="Wang Y."/>
            <person name="Carvalho R."/>
            <person name="Voegtly L."/>
            <person name="Shi R."/>
            <person name="Duckworth R."/>
            <person name="Johnson A."/>
            <person name="Loviza R."/>
            <person name="Walstead R."/>
            <person name="Shah Z."/>
            <person name="Kiflezghi M."/>
            <person name="Wade K."/>
            <person name="Ball S.L."/>
            <person name="Bradley K.W."/>
            <person name="Asai D.J."/>
            <person name="Bowman C.A."/>
            <person name="Russell D.A."/>
            <person name="Pope W.H."/>
            <person name="Jacobs-Sera D."/>
            <person name="Hendrix R.W."/>
            <person name="Hatfull G.F."/>
        </authorList>
    </citation>
    <scope>NUCLEOTIDE SEQUENCE [LARGE SCALE GENOMIC DNA]</scope>
    <source>
        <strain evidence="11 12">DSM 27710</strain>
    </source>
</reference>
<dbReference type="Pfam" id="PF00297">
    <property type="entry name" value="Ribosomal_L3"/>
    <property type="match status" value="1"/>
</dbReference>
<sequence length="241" mass="25663">MSKIRGKGLLGVKVGMTSIFGENGDQIPVTVVRAGPNTILGVNALGDGNGTNLRVGFGEKREKLVNKPEMGVFKKANVAPLRWVREFRVSEQDAEGMEVGTKLGAALFQVGQFLDVCGTSKGKGFAGVMKRHNMAGQGARGSHGVHEFHRHVGSIGQRKTPGRVFPGKRMPGHMGVDRVTVRNLQVIGLDETQNLLLIKGAIPGHNEGLLILRPAVKAPRAKSAEAAKKPVNPMKASKGRG</sequence>
<comment type="similarity">
    <text evidence="1 7 8">Belongs to the universal ribosomal protein uL3 family.</text>
</comment>
<dbReference type="Gene3D" id="3.30.160.810">
    <property type="match status" value="1"/>
</dbReference>